<dbReference type="InterPro" id="IPR004342">
    <property type="entry name" value="EXS_C"/>
</dbReference>
<keyword evidence="5 6" id="KW-0472">Membrane</keyword>
<evidence type="ECO:0000256" key="1">
    <source>
        <dbReference type="ARBA" id="ARBA00004141"/>
    </source>
</evidence>
<name>A0A671KH29_9TELE</name>
<dbReference type="GO" id="GO:0006817">
    <property type="term" value="P:phosphate ion transport"/>
    <property type="evidence" value="ECO:0007669"/>
    <property type="project" value="TreeGrafter"/>
</dbReference>
<sequence length="535" mass="62139">ITFSDHPALQMIPEWKKQYMSYEVSLGFCSVIHSLCFKLSEFFRSCEEELNKVNLFFSEKLSEAHNRLATLGIVAQEVSGSKVQGENCGISVVPPTKRRRTNLKQIKIAVGELYLSLAFLQKYQVLYIQLLDKTLNVILQTFMIQLEGGDKLRAMKRLEVPPMDKTPVRTKSLTCEIKLLAVNQQVTYPIVLKVLNETDLELLKPQLQLYKGTFLLIEFLFLIGLNLYCFNISAINHTLIFGLDPRDHLSYYHIFEMAGGLTVCWCTSVLASLHPSVLSVPQQLHPLLFHSFLLFLLLNPFSIFHTQARRWLISKVLAAPFQPVSFAECWLADQFNSLSPLFLGLRDLLCFYTYQINWRDMWSDNFLLSTVSLDCGLYSLPVTCLIQCFPPWLRFAQCLRCFWDTGHTLHLLNAGKYFTVFLMVTFASLYNMARGTHQMNGYKYFQQIRFIWNLFRLENEQLKNCEKCCAVRDFCNIWRHLEKDQDVLSKDHHKITTRATICCLPRPKHRLFSGQLLNLFHLSSFKKNCLIIQRT</sequence>
<feature type="transmembrane region" description="Helical" evidence="6">
    <location>
        <begin position="287"/>
        <end position="305"/>
    </location>
</feature>
<proteinExistence type="inferred from homology"/>
<evidence type="ECO:0000256" key="2">
    <source>
        <dbReference type="ARBA" id="ARBA00009665"/>
    </source>
</evidence>
<dbReference type="GO" id="GO:0005886">
    <property type="term" value="C:plasma membrane"/>
    <property type="evidence" value="ECO:0007669"/>
    <property type="project" value="TreeGrafter"/>
</dbReference>
<comment type="similarity">
    <text evidence="2">Belongs to the SYG1 (TC 2.A.94) family.</text>
</comment>
<keyword evidence="4 6" id="KW-1133">Transmembrane helix</keyword>
<dbReference type="PROSITE" id="PS51382">
    <property type="entry name" value="SPX"/>
    <property type="match status" value="1"/>
</dbReference>
<evidence type="ECO:0000256" key="4">
    <source>
        <dbReference type="ARBA" id="ARBA00022989"/>
    </source>
</evidence>
<evidence type="ECO:0000256" key="5">
    <source>
        <dbReference type="ARBA" id="ARBA00023136"/>
    </source>
</evidence>
<dbReference type="Pfam" id="PF03124">
    <property type="entry name" value="EXS"/>
    <property type="match status" value="1"/>
</dbReference>
<dbReference type="PANTHER" id="PTHR10783">
    <property type="entry name" value="XENOTROPIC AND POLYTROPIC RETROVIRUS RECEPTOR 1-RELATED"/>
    <property type="match status" value="1"/>
</dbReference>
<protein>
    <recommendedName>
        <fullName evidence="7">SPX domain-containing protein</fullName>
    </recommendedName>
</protein>
<reference evidence="8" key="2">
    <citation type="submission" date="2025-09" db="UniProtKB">
        <authorList>
            <consortium name="Ensembl"/>
        </authorList>
    </citation>
    <scope>IDENTIFICATION</scope>
</reference>
<accession>A0A671KH29</accession>
<reference evidence="8" key="1">
    <citation type="submission" date="2025-08" db="UniProtKB">
        <authorList>
            <consortium name="Ensembl"/>
        </authorList>
    </citation>
    <scope>IDENTIFICATION</scope>
</reference>
<dbReference type="AlphaFoldDB" id="A0A671KH29"/>
<dbReference type="GO" id="GO:0000822">
    <property type="term" value="F:inositol hexakisphosphate binding"/>
    <property type="evidence" value="ECO:0007669"/>
    <property type="project" value="TreeGrafter"/>
</dbReference>
<feature type="transmembrane region" description="Helical" evidence="6">
    <location>
        <begin position="251"/>
        <end position="275"/>
    </location>
</feature>
<evidence type="ECO:0000256" key="3">
    <source>
        <dbReference type="ARBA" id="ARBA00022692"/>
    </source>
</evidence>
<dbReference type="Ensembl" id="ENSSANT00000006364.1">
    <property type="protein sequence ID" value="ENSSANP00000005916.1"/>
    <property type="gene ID" value="ENSSANG00000003300.1"/>
</dbReference>
<evidence type="ECO:0000313" key="8">
    <source>
        <dbReference type="Ensembl" id="ENSSANP00000005916.1"/>
    </source>
</evidence>
<feature type="domain" description="SPX" evidence="7">
    <location>
        <begin position="1"/>
        <end position="152"/>
    </location>
</feature>
<dbReference type="GO" id="GO:0005794">
    <property type="term" value="C:Golgi apparatus"/>
    <property type="evidence" value="ECO:0007669"/>
    <property type="project" value="TreeGrafter"/>
</dbReference>
<evidence type="ECO:0000256" key="6">
    <source>
        <dbReference type="SAM" id="Phobius"/>
    </source>
</evidence>
<dbReference type="InterPro" id="IPR004331">
    <property type="entry name" value="SPX_dom"/>
</dbReference>
<keyword evidence="9" id="KW-1185">Reference proteome</keyword>
<dbReference type="PANTHER" id="PTHR10783:SF103">
    <property type="entry name" value="SOLUTE CARRIER FAMILY 53 MEMBER 1"/>
    <property type="match status" value="1"/>
</dbReference>
<feature type="transmembrane region" description="Helical" evidence="6">
    <location>
        <begin position="209"/>
        <end position="230"/>
    </location>
</feature>
<evidence type="ECO:0000259" key="7">
    <source>
        <dbReference type="PROSITE" id="PS51382"/>
    </source>
</evidence>
<dbReference type="GO" id="GO:0016036">
    <property type="term" value="P:cellular response to phosphate starvation"/>
    <property type="evidence" value="ECO:0007669"/>
    <property type="project" value="TreeGrafter"/>
</dbReference>
<keyword evidence="3 6" id="KW-0812">Transmembrane</keyword>
<evidence type="ECO:0000313" key="9">
    <source>
        <dbReference type="Proteomes" id="UP000472260"/>
    </source>
</evidence>
<dbReference type="Proteomes" id="UP000472260">
    <property type="component" value="Unassembled WGS sequence"/>
</dbReference>
<comment type="subcellular location">
    <subcellularLocation>
        <location evidence="1">Membrane</location>
        <topology evidence="1">Multi-pass membrane protein</topology>
    </subcellularLocation>
</comment>
<organism evidence="8 9">
    <name type="scientific">Sinocyclocheilus anshuiensis</name>
    <dbReference type="NCBI Taxonomy" id="1608454"/>
    <lineage>
        <taxon>Eukaryota</taxon>
        <taxon>Metazoa</taxon>
        <taxon>Chordata</taxon>
        <taxon>Craniata</taxon>
        <taxon>Vertebrata</taxon>
        <taxon>Euteleostomi</taxon>
        <taxon>Actinopterygii</taxon>
        <taxon>Neopterygii</taxon>
        <taxon>Teleostei</taxon>
        <taxon>Ostariophysi</taxon>
        <taxon>Cypriniformes</taxon>
        <taxon>Cyprinidae</taxon>
        <taxon>Cyprininae</taxon>
        <taxon>Sinocyclocheilus</taxon>
    </lineage>
</organism>